<dbReference type="RefSeq" id="WP_166061641.1">
    <property type="nucleotide sequence ID" value="NZ_CP049889.1"/>
</dbReference>
<organism evidence="1 2">
    <name type="scientific">Jeotgalibaca porci</name>
    <dbReference type="NCBI Taxonomy" id="1868793"/>
    <lineage>
        <taxon>Bacteria</taxon>
        <taxon>Bacillati</taxon>
        <taxon>Bacillota</taxon>
        <taxon>Bacilli</taxon>
        <taxon>Lactobacillales</taxon>
        <taxon>Carnobacteriaceae</taxon>
        <taxon>Jeotgalibaca</taxon>
    </lineage>
</organism>
<name>A0A6G7WEK4_9LACT</name>
<protein>
    <submittedName>
        <fullName evidence="1">Uncharacterized protein</fullName>
    </submittedName>
</protein>
<keyword evidence="2" id="KW-1185">Reference proteome</keyword>
<reference evidence="1 2" key="1">
    <citation type="journal article" date="2017" name="Int. J. Syst. Evol. Microbiol.">
        <title>Jeotgalibaca porci sp. nov. and Jeotgalibaca arthritidis sp. nov., isolated from pigs, and emended description of the genus Jeotgalibaca.</title>
        <authorList>
            <person name="Zamora L."/>
            <person name="Perez-Sancho M."/>
            <person name="Dominguez L."/>
            <person name="Fernandez-Garayzabal J.F."/>
            <person name="Vela A.I."/>
        </authorList>
    </citation>
    <scope>NUCLEOTIDE SEQUENCE [LARGE SCALE GENOMIC DNA]</scope>
    <source>
        <strain evidence="1 2">CCUG 69148</strain>
    </source>
</reference>
<dbReference type="GeneID" id="94551653"/>
<dbReference type="AlphaFoldDB" id="A0A6G7WEK4"/>
<dbReference type="Proteomes" id="UP000501830">
    <property type="component" value="Chromosome"/>
</dbReference>
<gene>
    <name evidence="1" type="ORF">G7058_00090</name>
</gene>
<evidence type="ECO:0000313" key="1">
    <source>
        <dbReference type="EMBL" id="QIK50598.1"/>
    </source>
</evidence>
<accession>A0A6G7WEK4</accession>
<proteinExistence type="predicted"/>
<dbReference type="KEGG" id="jpo:G7058_00090"/>
<dbReference type="EMBL" id="CP049889">
    <property type="protein sequence ID" value="QIK50598.1"/>
    <property type="molecule type" value="Genomic_DNA"/>
</dbReference>
<evidence type="ECO:0000313" key="2">
    <source>
        <dbReference type="Proteomes" id="UP000501830"/>
    </source>
</evidence>
<sequence length="70" mass="8442">MRKYSLYTSRKTSNPYPHEFVKVVCDARTSWIIVEGVLTYSELERCDLIYHGHNMTYERCIAEIERLRRL</sequence>